<protein>
    <recommendedName>
        <fullName evidence="1">Glyoxalase/fosfomycin resistance/dioxygenase domain-containing protein</fullName>
    </recommendedName>
</protein>
<dbReference type="PANTHER" id="PTHR35006">
    <property type="entry name" value="GLYOXALASE FAMILY PROTEIN (AFU_ORTHOLOGUE AFUA_5G14830)"/>
    <property type="match status" value="1"/>
</dbReference>
<evidence type="ECO:0000259" key="1">
    <source>
        <dbReference type="Pfam" id="PF00903"/>
    </source>
</evidence>
<evidence type="ECO:0000313" key="2">
    <source>
        <dbReference type="EMBL" id="KAK0610662.1"/>
    </source>
</evidence>
<dbReference type="InterPro" id="IPR004360">
    <property type="entry name" value="Glyas_Fos-R_dOase_dom"/>
</dbReference>
<feature type="domain" description="Glyoxalase/fosfomycin resistance/dioxygenase" evidence="1">
    <location>
        <begin position="3"/>
        <end position="120"/>
    </location>
</feature>
<dbReference type="AlphaFoldDB" id="A0AA39W9W0"/>
<evidence type="ECO:0000313" key="3">
    <source>
        <dbReference type="Proteomes" id="UP001174934"/>
    </source>
</evidence>
<proteinExistence type="predicted"/>
<dbReference type="InterPro" id="IPR029068">
    <property type="entry name" value="Glyas_Bleomycin-R_OHBP_Dase"/>
</dbReference>
<dbReference type="SUPFAM" id="SSF54593">
    <property type="entry name" value="Glyoxalase/Bleomycin resistance protein/Dihydroxybiphenyl dioxygenase"/>
    <property type="match status" value="1"/>
</dbReference>
<reference evidence="2" key="1">
    <citation type="submission" date="2023-06" db="EMBL/GenBank/DDBJ databases">
        <title>Genome-scale phylogeny and comparative genomics of the fungal order Sordariales.</title>
        <authorList>
            <consortium name="Lawrence Berkeley National Laboratory"/>
            <person name="Hensen N."/>
            <person name="Bonometti L."/>
            <person name="Westerberg I."/>
            <person name="Brannstrom I.O."/>
            <person name="Guillou S."/>
            <person name="Cros-Aarteil S."/>
            <person name="Calhoun S."/>
            <person name="Haridas S."/>
            <person name="Kuo A."/>
            <person name="Mondo S."/>
            <person name="Pangilinan J."/>
            <person name="Riley R."/>
            <person name="LaButti K."/>
            <person name="Andreopoulos B."/>
            <person name="Lipzen A."/>
            <person name="Chen C."/>
            <person name="Yanf M."/>
            <person name="Daum C."/>
            <person name="Ng V."/>
            <person name="Clum A."/>
            <person name="Steindorff A."/>
            <person name="Ohm R."/>
            <person name="Martin F."/>
            <person name="Silar P."/>
            <person name="Natvig D."/>
            <person name="Lalanne C."/>
            <person name="Gautier V."/>
            <person name="Ament-velasquez S.L."/>
            <person name="Kruys A."/>
            <person name="Hutchinson M.I."/>
            <person name="Powell A.J."/>
            <person name="Barry K."/>
            <person name="Miller A.N."/>
            <person name="Grigoriev I.V."/>
            <person name="Debuchy R."/>
            <person name="Gladieux P."/>
            <person name="Thoren M.H."/>
            <person name="Johannesson H."/>
        </authorList>
    </citation>
    <scope>NUCLEOTIDE SEQUENCE</scope>
    <source>
        <strain evidence="2">SMH3391-2</strain>
    </source>
</reference>
<dbReference type="Pfam" id="PF00903">
    <property type="entry name" value="Glyoxalase"/>
    <property type="match status" value="1"/>
</dbReference>
<organism evidence="2 3">
    <name type="scientific">Bombardia bombarda</name>
    <dbReference type="NCBI Taxonomy" id="252184"/>
    <lineage>
        <taxon>Eukaryota</taxon>
        <taxon>Fungi</taxon>
        <taxon>Dikarya</taxon>
        <taxon>Ascomycota</taxon>
        <taxon>Pezizomycotina</taxon>
        <taxon>Sordariomycetes</taxon>
        <taxon>Sordariomycetidae</taxon>
        <taxon>Sordariales</taxon>
        <taxon>Lasiosphaeriaceae</taxon>
        <taxon>Bombardia</taxon>
    </lineage>
</organism>
<dbReference type="EMBL" id="JAULSR010000010">
    <property type="protein sequence ID" value="KAK0610662.1"/>
    <property type="molecule type" value="Genomic_DNA"/>
</dbReference>
<dbReference type="PANTHER" id="PTHR35006:SF2">
    <property type="entry name" value="GLYOXALASE FAMILY PROTEIN (AFU_ORTHOLOGUE AFUA_5G14830)"/>
    <property type="match status" value="1"/>
</dbReference>
<comment type="caution">
    <text evidence="2">The sequence shown here is derived from an EMBL/GenBank/DDBJ whole genome shotgun (WGS) entry which is preliminary data.</text>
</comment>
<accession>A0AA39W9W0</accession>
<dbReference type="Proteomes" id="UP001174934">
    <property type="component" value="Unassembled WGS sequence"/>
</dbReference>
<name>A0AA39W9W0_9PEZI</name>
<gene>
    <name evidence="2" type="ORF">B0T17DRAFT_545200</name>
</gene>
<dbReference type="Gene3D" id="3.10.180.10">
    <property type="entry name" value="2,3-Dihydroxybiphenyl 1,2-Dioxygenase, domain 1"/>
    <property type="match status" value="1"/>
</dbReference>
<keyword evidence="3" id="KW-1185">Reference proteome</keyword>
<sequence>MVIHHLGLKVAASKYAEVLAWYEAALAPLGYKIDFHGPKGDVVGFRDGDGNLDWWVYSVDVDEVNIKIHLAFEGFDEESVKEFYKEAIKAGGTDNGGPGLRAPNFYAAFVLDPVGNNIEVVYTGPSSSGSKRG</sequence>